<protein>
    <recommendedName>
        <fullName evidence="4">FAD-binding domain-containing protein</fullName>
    </recommendedName>
</protein>
<dbReference type="InterPro" id="IPR002938">
    <property type="entry name" value="FAD-bd"/>
</dbReference>
<feature type="domain" description="FAD-binding" evidence="4">
    <location>
        <begin position="10"/>
        <end position="266"/>
    </location>
</feature>
<sequence length="337" mass="37528">MFDHFKPSYHDYALNIRQRYSEDVLRNHFESYGKSVWFSWKLTTYAIDTSLGDGYNVTATLEHKAIGKAPVRCKYLVGSDGGSSSVRQLTGTDLDLDPTTHEWIRIDGKMTTDMPDSNIGFASIETEHHGNILWVKLDRDTYRVGFALTPALLAKYPNGITQDEASKEATEGMKPFKLEFDRLDWWTHYKYINQSVAQVLQKDQFVLIGGDAAHTYSSGFAQGMNTGIHGATNLVWKLAGTIKGWYKPSVLETYASERHAAAKKLIGIDKHAAAVISGEIPAQYRGLGRTADEILWKIFGENIGFNVRLGVTSAKNVNNQSPLMTTLPCGVRSPDAL</sequence>
<feature type="non-terminal residue" evidence="5">
    <location>
        <position position="337"/>
    </location>
</feature>
<organism evidence="5 6">
    <name type="scientific">Fusarium falciforme</name>
    <dbReference type="NCBI Taxonomy" id="195108"/>
    <lineage>
        <taxon>Eukaryota</taxon>
        <taxon>Fungi</taxon>
        <taxon>Dikarya</taxon>
        <taxon>Ascomycota</taxon>
        <taxon>Pezizomycotina</taxon>
        <taxon>Sordariomycetes</taxon>
        <taxon>Hypocreomycetidae</taxon>
        <taxon>Hypocreales</taxon>
        <taxon>Nectriaceae</taxon>
        <taxon>Fusarium</taxon>
        <taxon>Fusarium solani species complex</taxon>
    </lineage>
</organism>
<comment type="caution">
    <text evidence="5">The sequence shown here is derived from an EMBL/GenBank/DDBJ whole genome shotgun (WGS) entry which is preliminary data.</text>
</comment>
<dbReference type="PANTHER" id="PTHR43004">
    <property type="entry name" value="TRK SYSTEM POTASSIUM UPTAKE PROTEIN"/>
    <property type="match status" value="1"/>
</dbReference>
<dbReference type="InterPro" id="IPR050641">
    <property type="entry name" value="RIFMO-like"/>
</dbReference>
<dbReference type="Proteomes" id="UP001152087">
    <property type="component" value="Unassembled WGS sequence"/>
</dbReference>
<keyword evidence="1" id="KW-0285">Flavoprotein</keyword>
<evidence type="ECO:0000313" key="5">
    <source>
        <dbReference type="EMBL" id="KAJ4185547.1"/>
    </source>
</evidence>
<evidence type="ECO:0000313" key="6">
    <source>
        <dbReference type="Proteomes" id="UP001152087"/>
    </source>
</evidence>
<reference evidence="5" key="1">
    <citation type="submission" date="2022-09" db="EMBL/GenBank/DDBJ databases">
        <title>Fusarium specimens isolated from Avocado Roots.</title>
        <authorList>
            <person name="Stajich J."/>
            <person name="Roper C."/>
            <person name="Heimlech-Rivalta G."/>
        </authorList>
    </citation>
    <scope>NUCLEOTIDE SEQUENCE</scope>
    <source>
        <strain evidence="5">A02</strain>
    </source>
</reference>
<gene>
    <name evidence="5" type="ORF">NW755_008538</name>
</gene>
<dbReference type="AlphaFoldDB" id="A0A9W8R5R5"/>
<evidence type="ECO:0000256" key="1">
    <source>
        <dbReference type="ARBA" id="ARBA00022630"/>
    </source>
</evidence>
<evidence type="ECO:0000256" key="3">
    <source>
        <dbReference type="ARBA" id="ARBA00023002"/>
    </source>
</evidence>
<dbReference type="InterPro" id="IPR036188">
    <property type="entry name" value="FAD/NAD-bd_sf"/>
</dbReference>
<keyword evidence="3" id="KW-0560">Oxidoreductase</keyword>
<dbReference type="Gene3D" id="3.50.50.60">
    <property type="entry name" value="FAD/NAD(P)-binding domain"/>
    <property type="match status" value="2"/>
</dbReference>
<keyword evidence="2" id="KW-0274">FAD</keyword>
<dbReference type="SUPFAM" id="SSF54373">
    <property type="entry name" value="FAD-linked reductases, C-terminal domain"/>
    <property type="match status" value="1"/>
</dbReference>
<name>A0A9W8R5R5_9HYPO</name>
<dbReference type="GO" id="GO:0071949">
    <property type="term" value="F:FAD binding"/>
    <property type="evidence" value="ECO:0007669"/>
    <property type="project" value="InterPro"/>
</dbReference>
<evidence type="ECO:0000259" key="4">
    <source>
        <dbReference type="Pfam" id="PF01494"/>
    </source>
</evidence>
<dbReference type="PANTHER" id="PTHR43004:SF5">
    <property type="entry name" value="FAD-BINDING DOMAIN-CONTAINING PROTEIN"/>
    <property type="match status" value="1"/>
</dbReference>
<dbReference type="GO" id="GO:0016709">
    <property type="term" value="F:oxidoreductase activity, acting on paired donors, with incorporation or reduction of molecular oxygen, NAD(P)H as one donor, and incorporation of one atom of oxygen"/>
    <property type="evidence" value="ECO:0007669"/>
    <property type="project" value="UniProtKB-ARBA"/>
</dbReference>
<dbReference type="EMBL" id="JAOQAV010000023">
    <property type="protein sequence ID" value="KAJ4185547.1"/>
    <property type="molecule type" value="Genomic_DNA"/>
</dbReference>
<dbReference type="PRINTS" id="PR00420">
    <property type="entry name" value="RNGMNOXGNASE"/>
</dbReference>
<dbReference type="Pfam" id="PF01494">
    <property type="entry name" value="FAD_binding_3"/>
    <property type="match status" value="1"/>
</dbReference>
<keyword evidence="6" id="KW-1185">Reference proteome</keyword>
<accession>A0A9W8R5R5</accession>
<proteinExistence type="predicted"/>
<dbReference type="SUPFAM" id="SSF51905">
    <property type="entry name" value="FAD/NAD(P)-binding domain"/>
    <property type="match status" value="1"/>
</dbReference>
<evidence type="ECO:0000256" key="2">
    <source>
        <dbReference type="ARBA" id="ARBA00022827"/>
    </source>
</evidence>